<organism evidence="6 7">
    <name type="scientific">Lwoffella lincolnii</name>
    <dbReference type="NCBI Taxonomy" id="90241"/>
    <lineage>
        <taxon>Bacteria</taxon>
        <taxon>Pseudomonadati</taxon>
        <taxon>Pseudomonadota</taxon>
        <taxon>Gammaproteobacteria</taxon>
        <taxon>Moraxellales</taxon>
        <taxon>Moraxellaceae</taxon>
        <taxon>Lwoffella</taxon>
    </lineage>
</organism>
<evidence type="ECO:0000256" key="3">
    <source>
        <dbReference type="SAM" id="SignalP"/>
    </source>
</evidence>
<evidence type="ECO:0000256" key="2">
    <source>
        <dbReference type="ARBA" id="ARBA00022729"/>
    </source>
</evidence>
<comment type="similarity">
    <text evidence="1">Belongs to the bacterial solute-binding protein 3 family.</text>
</comment>
<dbReference type="GO" id="GO:0015276">
    <property type="term" value="F:ligand-gated monoatomic ion channel activity"/>
    <property type="evidence" value="ECO:0007669"/>
    <property type="project" value="InterPro"/>
</dbReference>
<dbReference type="EMBL" id="MUYT01000007">
    <property type="protein sequence ID" value="OOS20685.1"/>
    <property type="molecule type" value="Genomic_DNA"/>
</dbReference>
<dbReference type="SUPFAM" id="SSF53850">
    <property type="entry name" value="Periplasmic binding protein-like II"/>
    <property type="match status" value="1"/>
</dbReference>
<dbReference type="SMART" id="SM00079">
    <property type="entry name" value="PBPe"/>
    <property type="match status" value="1"/>
</dbReference>
<feature type="signal peptide" evidence="3">
    <location>
        <begin position="1"/>
        <end position="34"/>
    </location>
</feature>
<dbReference type="PANTHER" id="PTHR35936:SF17">
    <property type="entry name" value="ARGININE-BINDING EXTRACELLULAR PROTEIN ARTP"/>
    <property type="match status" value="1"/>
</dbReference>
<reference evidence="6 7" key="1">
    <citation type="submission" date="2017-02" db="EMBL/GenBank/DDBJ databases">
        <title>Draft genome sequence of Moraxella lincolnii CCUG 9405T type strain.</title>
        <authorList>
            <person name="Salva-Serra F."/>
            <person name="Engstrom-Jakobsson H."/>
            <person name="Thorell K."/>
            <person name="Jaen-Luchoro D."/>
            <person name="Gonzales-Siles L."/>
            <person name="Karlsson R."/>
            <person name="Yazdan S."/>
            <person name="Boulund F."/>
            <person name="Johnning A."/>
            <person name="Engstrand L."/>
            <person name="Kristiansson E."/>
            <person name="Moore E."/>
        </authorList>
    </citation>
    <scope>NUCLEOTIDE SEQUENCE [LARGE SCALE GENOMIC DNA]</scope>
    <source>
        <strain evidence="6 7">CCUG 9405</strain>
    </source>
</reference>
<evidence type="ECO:0008006" key="8">
    <source>
        <dbReference type="Google" id="ProtNLM"/>
    </source>
</evidence>
<dbReference type="GO" id="GO:0016020">
    <property type="term" value="C:membrane"/>
    <property type="evidence" value="ECO:0007669"/>
    <property type="project" value="InterPro"/>
</dbReference>
<evidence type="ECO:0000259" key="5">
    <source>
        <dbReference type="SMART" id="SM00079"/>
    </source>
</evidence>
<dbReference type="STRING" id="90241.B0682_06005"/>
<dbReference type="RefSeq" id="WP_078307410.1">
    <property type="nucleotide sequence ID" value="NZ_CP147511.1"/>
</dbReference>
<dbReference type="Proteomes" id="UP000191094">
    <property type="component" value="Unassembled WGS sequence"/>
</dbReference>
<dbReference type="SMART" id="SM00062">
    <property type="entry name" value="PBPb"/>
    <property type="match status" value="1"/>
</dbReference>
<feature type="domain" description="Solute-binding protein family 3/N-terminal" evidence="4">
    <location>
        <begin position="56"/>
        <end position="276"/>
    </location>
</feature>
<evidence type="ECO:0000313" key="7">
    <source>
        <dbReference type="Proteomes" id="UP000191094"/>
    </source>
</evidence>
<sequence length="282" mass="30103">MTNLSGVLSHKAFTLTACLAGLVLVGCNNSQNTATDTTSTDTPAGGDTQGEVIGDVIKVATESSYPPFSYIDASGKEVGFEIDLINALCTEMKATCEIRSQDWDALIPGLKSKKFDVAIAGMSITPERLEVVDFTNPYFEAGIILISKVGSGITLDNLDGKAVGAQRSTVSSQYLADKYPKADIQLYDTQENGFIDMTNGRLHAMLVDQIIGINWLGTEAASDYEQVGEIISTGNDSMGIAVRKGDPLKGKFDMALDAIRANGTYDRINNEYFGEAGAVPTQ</sequence>
<evidence type="ECO:0000313" key="6">
    <source>
        <dbReference type="EMBL" id="OOS20685.1"/>
    </source>
</evidence>
<dbReference type="Pfam" id="PF00497">
    <property type="entry name" value="SBP_bac_3"/>
    <property type="match status" value="1"/>
</dbReference>
<dbReference type="OrthoDB" id="9768183at2"/>
<dbReference type="Gene3D" id="3.40.190.10">
    <property type="entry name" value="Periplasmic binding protein-like II"/>
    <property type="match status" value="2"/>
</dbReference>
<feature type="chain" id="PRO_5013001320" description="ABC transporter substrate-binding protein" evidence="3">
    <location>
        <begin position="35"/>
        <end position="282"/>
    </location>
</feature>
<feature type="domain" description="Ionotropic glutamate receptor C-terminal" evidence="5">
    <location>
        <begin position="56"/>
        <end position="275"/>
    </location>
</feature>
<accession>A0A1T0CEC5</accession>
<name>A0A1T0CEC5_9GAMM</name>
<keyword evidence="2 3" id="KW-0732">Signal</keyword>
<dbReference type="PANTHER" id="PTHR35936">
    <property type="entry name" value="MEMBRANE-BOUND LYTIC MUREIN TRANSGLYCOSYLASE F"/>
    <property type="match status" value="1"/>
</dbReference>
<evidence type="ECO:0000259" key="4">
    <source>
        <dbReference type="SMART" id="SM00062"/>
    </source>
</evidence>
<proteinExistence type="inferred from homology"/>
<protein>
    <recommendedName>
        <fullName evidence="8">ABC transporter substrate-binding protein</fullName>
    </recommendedName>
</protein>
<gene>
    <name evidence="6" type="ORF">B0682_06005</name>
</gene>
<evidence type="ECO:0000256" key="1">
    <source>
        <dbReference type="ARBA" id="ARBA00010333"/>
    </source>
</evidence>
<dbReference type="InterPro" id="IPR001638">
    <property type="entry name" value="Solute-binding_3/MltF_N"/>
</dbReference>
<dbReference type="AlphaFoldDB" id="A0A1T0CEC5"/>
<dbReference type="InterPro" id="IPR001320">
    <property type="entry name" value="Iontro_rcpt_C"/>
</dbReference>
<comment type="caution">
    <text evidence="6">The sequence shown here is derived from an EMBL/GenBank/DDBJ whole genome shotgun (WGS) entry which is preliminary data.</text>
</comment>
<keyword evidence="7" id="KW-1185">Reference proteome</keyword>